<gene>
    <name evidence="1" type="ORF">UFOPK3401_01038</name>
</gene>
<organism evidence="1">
    <name type="scientific">freshwater metagenome</name>
    <dbReference type="NCBI Taxonomy" id="449393"/>
    <lineage>
        <taxon>unclassified sequences</taxon>
        <taxon>metagenomes</taxon>
        <taxon>ecological metagenomes</taxon>
    </lineage>
</organism>
<dbReference type="InterPro" id="IPR038389">
    <property type="entry name" value="PSMG2_sf"/>
</dbReference>
<protein>
    <submittedName>
        <fullName evidence="1">Unannotated protein</fullName>
    </submittedName>
</protein>
<dbReference type="EMBL" id="CAFBLM010000047">
    <property type="protein sequence ID" value="CAB4875218.1"/>
    <property type="molecule type" value="Genomic_DNA"/>
</dbReference>
<name>A0A6J7DZS9_9ZZZZ</name>
<dbReference type="PIRSF" id="PIRSF028754">
    <property type="entry name" value="UCP028754"/>
    <property type="match status" value="1"/>
</dbReference>
<accession>A0A6J7DZS9</accession>
<proteinExistence type="predicted"/>
<reference evidence="1" key="1">
    <citation type="submission" date="2020-05" db="EMBL/GenBank/DDBJ databases">
        <authorList>
            <person name="Chiriac C."/>
            <person name="Salcher M."/>
            <person name="Ghai R."/>
            <person name="Kavagutti S V."/>
        </authorList>
    </citation>
    <scope>NUCLEOTIDE SEQUENCE</scope>
</reference>
<sequence length="281" mass="30439">MLKFSTPLPALKAPVLIAAFGGWNDGAGSATSTIDHLIEQWDAQPLADIDPEDYYDFQVNRPIIDIETAGVRSVTWPTTQISFATLENSSHDVVLIQGLEPSMRWPTFCTELIDLAVALGVEQFIVLGALLAATPHTRPVPVMGFSSNQVLARELGLEANAYEGPTGIVGVLQHAAQEAGLSSVSLWASVPYYVADPPCPKASLALIAMLEDLVDVSIPLGDLPDQAKAWERGAEELAQEDSDVADYVRQLEEARDAADLPEASGEAIAREFQRYLRRRNS</sequence>
<evidence type="ECO:0000313" key="1">
    <source>
        <dbReference type="EMBL" id="CAB4875218.1"/>
    </source>
</evidence>
<dbReference type="Gene3D" id="3.40.50.10900">
    <property type="entry name" value="PAC-like subunit"/>
    <property type="match status" value="1"/>
</dbReference>
<dbReference type="InterPro" id="IPR019151">
    <property type="entry name" value="Proteasome_assmbl_chaperone_2"/>
</dbReference>
<dbReference type="Pfam" id="PF09754">
    <property type="entry name" value="PAC2"/>
    <property type="match status" value="1"/>
</dbReference>
<dbReference type="InterPro" id="IPR008492">
    <property type="entry name" value="Rv2714-like"/>
</dbReference>
<dbReference type="AlphaFoldDB" id="A0A6J7DZS9"/>
<dbReference type="SUPFAM" id="SSF159659">
    <property type="entry name" value="Cgl1923-like"/>
    <property type="match status" value="1"/>
</dbReference>